<evidence type="ECO:0000313" key="1">
    <source>
        <dbReference type="EnsemblMetazoa" id="GAUT052208-PA"/>
    </source>
</evidence>
<proteinExistence type="predicted"/>
<sequence>MLSKNDFKSRHQPCHNSVTLYRRQLNMHITNTCPILLVSDMTKYRGSMSCPEVGKPIRRNVTSFPSSLSINISLFCQHINMLDEHSESLDENPVPKHMDQEILKDMVFVSFRPTRTITSYIFGCLCVRNGLNFVRRGNSEPTANSEQRTANSEQRTVLEREIEKLSAEKHLSFAHPAELFNAIKRVQ</sequence>
<name>A0A1A9VYY1_GLOAU</name>
<dbReference type="EnsemblMetazoa" id="GAUT052208-RA">
    <property type="protein sequence ID" value="GAUT052208-PA"/>
    <property type="gene ID" value="GAUT052208"/>
</dbReference>
<accession>A0A1A9VYY1</accession>
<keyword evidence="2" id="KW-1185">Reference proteome</keyword>
<reference evidence="1" key="1">
    <citation type="submission" date="2020-05" db="UniProtKB">
        <authorList>
            <consortium name="EnsemblMetazoa"/>
        </authorList>
    </citation>
    <scope>IDENTIFICATION</scope>
    <source>
        <strain evidence="1">TTRI</strain>
    </source>
</reference>
<evidence type="ECO:0000313" key="2">
    <source>
        <dbReference type="Proteomes" id="UP000078200"/>
    </source>
</evidence>
<organism evidence="1 2">
    <name type="scientific">Glossina austeni</name>
    <name type="common">Savannah tsetse fly</name>
    <dbReference type="NCBI Taxonomy" id="7395"/>
    <lineage>
        <taxon>Eukaryota</taxon>
        <taxon>Metazoa</taxon>
        <taxon>Ecdysozoa</taxon>
        <taxon>Arthropoda</taxon>
        <taxon>Hexapoda</taxon>
        <taxon>Insecta</taxon>
        <taxon>Pterygota</taxon>
        <taxon>Neoptera</taxon>
        <taxon>Endopterygota</taxon>
        <taxon>Diptera</taxon>
        <taxon>Brachycera</taxon>
        <taxon>Muscomorpha</taxon>
        <taxon>Hippoboscoidea</taxon>
        <taxon>Glossinidae</taxon>
        <taxon>Glossina</taxon>
    </lineage>
</organism>
<dbReference type="AlphaFoldDB" id="A0A1A9VYY1"/>
<dbReference type="VEuPathDB" id="VectorBase:GAUT052208"/>
<protein>
    <submittedName>
        <fullName evidence="1">Uncharacterized protein</fullName>
    </submittedName>
</protein>
<dbReference type="Proteomes" id="UP000078200">
    <property type="component" value="Unassembled WGS sequence"/>
</dbReference>